<sequence length="384" mass="43534">MTPLWTIAPDWSERVTETLSWKTDVLISPTGAEQRIAKRITPRRQFEFSVLVGDAERQRLENQLAMYGAAIWSLPLFTEGVLLQTNLAAGQTLIPYVDADILLLGVSALYLVQGDQVALLPIVSLSTAFVVVSSLTQNWLVGAEIYPVAHAMLTDMPPVTRFTDSLSRLQCRFRLQQANPFSASMPTVTYRGFPVWDFPSDWQEDRKAEYQRQLLELDNGYGLPFRTDTAKRAFYLQHHSWLLAGLDAQVQMRQRLMWLRGRQRAVWVSHQTDDLTPIAVNGYQLTVANSGLSLIQYQHGRRDLAVQLVDGSLVYGRIVNVQQVGEFERLQLDVALPTIEHIQCISFMTLCRQNTDDITFTYHSGRDGVAEVSTVFRGVRDELE</sequence>
<keyword evidence="2" id="KW-1185">Reference proteome</keyword>
<comment type="caution">
    <text evidence="1">The sequence shown here is derived from an EMBL/GenBank/DDBJ whole genome shotgun (WGS) entry which is preliminary data.</text>
</comment>
<reference evidence="1 2" key="1">
    <citation type="submission" date="2016-03" db="EMBL/GenBank/DDBJ databases">
        <title>Genome sequence of Providencia stuartii strain, isolated from the salivary glands of larval Lucilia sericata.</title>
        <authorList>
            <person name="Yuan Y."/>
            <person name="Zhang Y."/>
            <person name="Fu S."/>
            <person name="Crippen T.L."/>
            <person name="Visi D."/>
            <person name="Benbow M.E."/>
            <person name="Allen M."/>
            <person name="Tomberlin J.K."/>
            <person name="Sze S.-H."/>
            <person name="Tarone A.M."/>
        </authorList>
    </citation>
    <scope>NUCLEOTIDE SEQUENCE [LARGE SCALE GENOMIC DNA]</scope>
    <source>
        <strain evidence="1 2">Crippen</strain>
    </source>
</reference>
<dbReference type="AlphaFoldDB" id="A0A1S1HWY5"/>
<protein>
    <submittedName>
        <fullName evidence="1">Uncharacterized protein</fullName>
    </submittedName>
</protein>
<dbReference type="Proteomes" id="UP000179588">
    <property type="component" value="Unassembled WGS sequence"/>
</dbReference>
<evidence type="ECO:0000313" key="1">
    <source>
        <dbReference type="EMBL" id="OHT25813.1"/>
    </source>
</evidence>
<name>A0A1S1HWY5_PROST</name>
<gene>
    <name evidence="1" type="ORF">A3Q29_00140</name>
</gene>
<evidence type="ECO:0000313" key="2">
    <source>
        <dbReference type="Proteomes" id="UP000179588"/>
    </source>
</evidence>
<dbReference type="EMBL" id="LVIE01000001">
    <property type="protein sequence ID" value="OHT25813.1"/>
    <property type="molecule type" value="Genomic_DNA"/>
</dbReference>
<organism evidence="1 2">
    <name type="scientific">Providencia stuartii</name>
    <dbReference type="NCBI Taxonomy" id="588"/>
    <lineage>
        <taxon>Bacteria</taxon>
        <taxon>Pseudomonadati</taxon>
        <taxon>Pseudomonadota</taxon>
        <taxon>Gammaproteobacteria</taxon>
        <taxon>Enterobacterales</taxon>
        <taxon>Morganellaceae</taxon>
        <taxon>Providencia</taxon>
    </lineage>
</organism>
<accession>A0A1S1HWY5</accession>
<proteinExistence type="predicted"/>